<dbReference type="EMBL" id="AMWG01000030">
    <property type="protein sequence ID" value="ELP34523.1"/>
    <property type="molecule type" value="Genomic_DNA"/>
</dbReference>
<gene>
    <name evidence="1" type="ORF">RBSWK_01533</name>
</gene>
<name>L7CKN3_RHOBT</name>
<dbReference type="Proteomes" id="UP000010959">
    <property type="component" value="Unassembled WGS sequence"/>
</dbReference>
<evidence type="ECO:0000313" key="1">
    <source>
        <dbReference type="EMBL" id="ELP34523.1"/>
    </source>
</evidence>
<accession>L7CKN3</accession>
<comment type="caution">
    <text evidence="1">The sequence shown here is derived from an EMBL/GenBank/DDBJ whole genome shotgun (WGS) entry which is preliminary data.</text>
</comment>
<reference evidence="1 2" key="1">
    <citation type="journal article" date="2013" name="Mar. Genomics">
        <title>Expression of sulfatases in Rhodopirellula baltica and the diversity of sulfatases in the genus Rhodopirellula.</title>
        <authorList>
            <person name="Wegner C.E."/>
            <person name="Richter-Heitmann T."/>
            <person name="Klindworth A."/>
            <person name="Klockow C."/>
            <person name="Richter M."/>
            <person name="Achstetter T."/>
            <person name="Glockner F.O."/>
            <person name="Harder J."/>
        </authorList>
    </citation>
    <scope>NUCLEOTIDE SEQUENCE [LARGE SCALE GENOMIC DNA]</scope>
    <source>
        <strain evidence="1 2">SWK14</strain>
    </source>
</reference>
<sequence>MIGRIAIDEYHDAGKSSDLLEVASKAASVPRGMMAIGISFHGSECVKGTDISFSVMAIARGTFEDFLESCESVATQRKSVLFGFDARRVAGFQTKVFA</sequence>
<dbReference type="AlphaFoldDB" id="L7CKN3"/>
<proteinExistence type="predicted"/>
<protein>
    <submittedName>
        <fullName evidence="1">Uncharacterized protein</fullName>
    </submittedName>
</protein>
<dbReference type="PATRIC" id="fig|993516.3.peg.1623"/>
<organism evidence="1 2">
    <name type="scientific">Rhodopirellula baltica SWK14</name>
    <dbReference type="NCBI Taxonomy" id="993516"/>
    <lineage>
        <taxon>Bacteria</taxon>
        <taxon>Pseudomonadati</taxon>
        <taxon>Planctomycetota</taxon>
        <taxon>Planctomycetia</taxon>
        <taxon>Pirellulales</taxon>
        <taxon>Pirellulaceae</taxon>
        <taxon>Rhodopirellula</taxon>
    </lineage>
</organism>
<evidence type="ECO:0000313" key="2">
    <source>
        <dbReference type="Proteomes" id="UP000010959"/>
    </source>
</evidence>